<accession>A0ABW7YAZ9</accession>
<dbReference type="NCBIfam" id="NF033542">
    <property type="entry name" value="transpos_IS110"/>
    <property type="match status" value="1"/>
</dbReference>
<evidence type="ECO:0000256" key="2">
    <source>
        <dbReference type="SAM" id="MobiDB-lite"/>
    </source>
</evidence>
<evidence type="ECO:0000313" key="5">
    <source>
        <dbReference type="EMBL" id="MFI5679560.1"/>
    </source>
</evidence>
<dbReference type="Proteomes" id="UP001612415">
    <property type="component" value="Unassembled WGS sequence"/>
</dbReference>
<keyword evidence="6" id="KW-1185">Reference proteome</keyword>
<proteinExistence type="predicted"/>
<dbReference type="Pfam" id="PF01548">
    <property type="entry name" value="DEDD_Tnp_IS110"/>
    <property type="match status" value="1"/>
</dbReference>
<name>A0ABW7YAZ9_STRCE</name>
<protein>
    <submittedName>
        <fullName evidence="5">IS110 family transposase</fullName>
    </submittedName>
</protein>
<feature type="coiled-coil region" evidence="1">
    <location>
        <begin position="232"/>
        <end position="259"/>
    </location>
</feature>
<keyword evidence="1" id="KW-0175">Coiled coil</keyword>
<evidence type="ECO:0000259" key="3">
    <source>
        <dbReference type="Pfam" id="PF01548"/>
    </source>
</evidence>
<evidence type="ECO:0000256" key="1">
    <source>
        <dbReference type="SAM" id="Coils"/>
    </source>
</evidence>
<evidence type="ECO:0000259" key="4">
    <source>
        <dbReference type="Pfam" id="PF02371"/>
    </source>
</evidence>
<organism evidence="5 6">
    <name type="scientific">Streptomyces cellulosae</name>
    <dbReference type="NCBI Taxonomy" id="1968"/>
    <lineage>
        <taxon>Bacteria</taxon>
        <taxon>Bacillati</taxon>
        <taxon>Actinomycetota</taxon>
        <taxon>Actinomycetes</taxon>
        <taxon>Kitasatosporales</taxon>
        <taxon>Streptomycetaceae</taxon>
        <taxon>Streptomyces</taxon>
    </lineage>
</organism>
<dbReference type="PANTHER" id="PTHR33055:SF15">
    <property type="entry name" value="TRANSPOSASE-RELATED"/>
    <property type="match status" value="1"/>
</dbReference>
<reference evidence="5 6" key="1">
    <citation type="submission" date="2024-10" db="EMBL/GenBank/DDBJ databases">
        <title>The Natural Products Discovery Center: Release of the First 8490 Sequenced Strains for Exploring Actinobacteria Biosynthetic Diversity.</title>
        <authorList>
            <person name="Kalkreuter E."/>
            <person name="Kautsar S.A."/>
            <person name="Yang D."/>
            <person name="Bader C.D."/>
            <person name="Teijaro C.N."/>
            <person name="Fluegel L."/>
            <person name="Davis C.M."/>
            <person name="Simpson J.R."/>
            <person name="Lauterbach L."/>
            <person name="Steele A.D."/>
            <person name="Gui C."/>
            <person name="Meng S."/>
            <person name="Li G."/>
            <person name="Viehrig K."/>
            <person name="Ye F."/>
            <person name="Su P."/>
            <person name="Kiefer A.F."/>
            <person name="Nichols A."/>
            <person name="Cepeda A.J."/>
            <person name="Yan W."/>
            <person name="Fan B."/>
            <person name="Jiang Y."/>
            <person name="Adhikari A."/>
            <person name="Zheng C.-J."/>
            <person name="Schuster L."/>
            <person name="Cowan T.M."/>
            <person name="Smanski M.J."/>
            <person name="Chevrette M.G."/>
            <person name="De Carvalho L.P.S."/>
            <person name="Shen B."/>
        </authorList>
    </citation>
    <scope>NUCLEOTIDE SEQUENCE [LARGE SCALE GENOMIC DNA]</scope>
    <source>
        <strain evidence="5 6">NPDC051599</strain>
    </source>
</reference>
<feature type="region of interest" description="Disordered" evidence="2">
    <location>
        <begin position="259"/>
        <end position="281"/>
    </location>
</feature>
<comment type="caution">
    <text evidence="5">The sequence shown here is derived from an EMBL/GenBank/DDBJ whole genome shotgun (WGS) entry which is preliminary data.</text>
</comment>
<evidence type="ECO:0000313" key="6">
    <source>
        <dbReference type="Proteomes" id="UP001612415"/>
    </source>
</evidence>
<dbReference type="InterPro" id="IPR003346">
    <property type="entry name" value="Transposase_20"/>
</dbReference>
<dbReference type="InterPro" id="IPR047650">
    <property type="entry name" value="Transpos_IS110"/>
</dbReference>
<gene>
    <name evidence="5" type="ORF">ACIA8P_33825</name>
</gene>
<dbReference type="InterPro" id="IPR002525">
    <property type="entry name" value="Transp_IS110-like_N"/>
</dbReference>
<sequence>MEAAELETAEGLVERVAAIDVAKTSGMVCMRLPHPTREGRRVQEVWNVAATTNAVLELGDRLLCQGVTRVVMEATGAYWKVFFFLLEARGLECWLVNARDVKNVPGRPKTDKLDAIWLAKLTERGMLRPSFVPPKPVRQLRDLTRTRTVLTEERTRHKQRVEKLLEDAQVKLSTVATDIFGVSGRAMMEAMIGGQRDPRVLAQIAKGKMTAKQDALTQALTGQFEEHHAFLCRTLLDTIDHLTAQIDRLSARITNAIRDLPGPDCPDAGDDGDSSRPGPGLVKRLDAIPGVGPATAQILLAELGPDMRVFPTPDHLASWARLCPRTVQSGAKQSFGRTGKGNPWLKGALGEAAMAASRTDTFLGSRYRRIVKRRGHKKALVAVARSILVIIWHLINNPETEYQELGSDHHQRLIDPARRTRDLVRQLTALGHQVTLAPRPRPLTA</sequence>
<dbReference type="PANTHER" id="PTHR33055">
    <property type="entry name" value="TRANSPOSASE FOR INSERTION SEQUENCE ELEMENT IS1111A"/>
    <property type="match status" value="1"/>
</dbReference>
<dbReference type="RefSeq" id="WP_398660023.1">
    <property type="nucleotide sequence ID" value="NZ_JBITDC010000015.1"/>
</dbReference>
<feature type="domain" description="Transposase IS110-like N-terminal" evidence="3">
    <location>
        <begin position="18"/>
        <end position="167"/>
    </location>
</feature>
<feature type="domain" description="Transposase IS116/IS110/IS902 C-terminal" evidence="4">
    <location>
        <begin position="283"/>
        <end position="361"/>
    </location>
</feature>
<dbReference type="Pfam" id="PF02371">
    <property type="entry name" value="Transposase_20"/>
    <property type="match status" value="1"/>
</dbReference>
<dbReference type="EMBL" id="JBITDC010000015">
    <property type="protein sequence ID" value="MFI5679560.1"/>
    <property type="molecule type" value="Genomic_DNA"/>
</dbReference>